<dbReference type="STRING" id="749222.Nitsa_1590"/>
<dbReference type="EMBL" id="CP002452">
    <property type="protein sequence ID" value="ADV46838.1"/>
    <property type="molecule type" value="Genomic_DNA"/>
</dbReference>
<evidence type="ECO:0000313" key="1">
    <source>
        <dbReference type="EMBL" id="ADV46838.1"/>
    </source>
</evidence>
<dbReference type="RefSeq" id="WP_013554527.1">
    <property type="nucleotide sequence ID" value="NC_014935.1"/>
</dbReference>
<dbReference type="AlphaFoldDB" id="E6X0I8"/>
<dbReference type="Proteomes" id="UP000008633">
    <property type="component" value="Chromosome"/>
</dbReference>
<dbReference type="InterPro" id="IPR007553">
    <property type="entry name" value="2-thiour_desulf"/>
</dbReference>
<organism evidence="1 2">
    <name type="scientific">Nitratifractor salsuginis (strain DSM 16511 / JCM 12458 / E9I37-1)</name>
    <dbReference type="NCBI Taxonomy" id="749222"/>
    <lineage>
        <taxon>Bacteria</taxon>
        <taxon>Pseudomonadati</taxon>
        <taxon>Campylobacterota</taxon>
        <taxon>Epsilonproteobacteria</taxon>
        <taxon>Campylobacterales</taxon>
        <taxon>Sulfurovaceae</taxon>
        <taxon>Nitratifractor</taxon>
    </lineage>
</organism>
<dbReference type="PANTHER" id="PTHR30087">
    <property type="entry name" value="INNER MEMBRANE PROTEIN"/>
    <property type="match status" value="1"/>
</dbReference>
<keyword evidence="2" id="KW-1185">Reference proteome</keyword>
<proteinExistence type="predicted"/>
<reference evidence="1 2" key="1">
    <citation type="journal article" date="2011" name="Stand. Genomic Sci.">
        <title>Complete genome sequence of Nitratifractor salsuginis type strain (E9I37-1).</title>
        <authorList>
            <person name="Anderson I."/>
            <person name="Sikorski J."/>
            <person name="Zeytun A."/>
            <person name="Nolan M."/>
            <person name="Lapidus A."/>
            <person name="Lucas S."/>
            <person name="Hammon N."/>
            <person name="Deshpande S."/>
            <person name="Cheng J.F."/>
            <person name="Tapia R."/>
            <person name="Han C."/>
            <person name="Goodwin L."/>
            <person name="Pitluck S."/>
            <person name="Liolios K."/>
            <person name="Pagani I."/>
            <person name="Ivanova N."/>
            <person name="Huntemann M."/>
            <person name="Mavromatis K."/>
            <person name="Ovchinikova G."/>
            <person name="Pati A."/>
            <person name="Chen A."/>
            <person name="Palaniappan K."/>
            <person name="Land M."/>
            <person name="Hauser L."/>
            <person name="Brambilla E.M."/>
            <person name="Ngatchou-Djao O.D."/>
            <person name="Rohde M."/>
            <person name="Tindall B.J."/>
            <person name="Goker M."/>
            <person name="Detter J.C."/>
            <person name="Woyke T."/>
            <person name="Bristow J."/>
            <person name="Eisen J.A."/>
            <person name="Markowitz V."/>
            <person name="Hugenholtz P."/>
            <person name="Klenk H.P."/>
            <person name="Kyrpides N.C."/>
        </authorList>
    </citation>
    <scope>NUCLEOTIDE SEQUENCE [LARGE SCALE GENOMIC DNA]</scope>
    <source>
        <strain evidence="2">DSM 16511 / JCM 12458 / E9I37-1</strain>
    </source>
</reference>
<evidence type="ECO:0000313" key="2">
    <source>
        <dbReference type="Proteomes" id="UP000008633"/>
    </source>
</evidence>
<dbReference type="PANTHER" id="PTHR30087:SF1">
    <property type="entry name" value="HYPOTHETICAL CYTOSOLIC PROTEIN"/>
    <property type="match status" value="1"/>
</dbReference>
<dbReference type="KEGG" id="nsa:Nitsa_1590"/>
<dbReference type="eggNOG" id="COG1683">
    <property type="taxonomic scope" value="Bacteria"/>
</dbReference>
<dbReference type="Pfam" id="PF04463">
    <property type="entry name" value="2-thiour_desulf"/>
    <property type="match status" value="1"/>
</dbReference>
<dbReference type="OrthoDB" id="495783at2"/>
<name>E6X0I8_NITSE</name>
<gene>
    <name evidence="1" type="ordered locus">Nitsa_1590</name>
</gene>
<reference evidence="2" key="2">
    <citation type="submission" date="2011-01" db="EMBL/GenBank/DDBJ databases">
        <title>The complete genome of Nitratifractor salsuginis DSM 16511.</title>
        <authorList>
            <consortium name="US DOE Joint Genome Institute (JGI-PGF)"/>
            <person name="Lucas S."/>
            <person name="Copeland A."/>
            <person name="Lapidus A."/>
            <person name="Bruce D."/>
            <person name="Goodwin L."/>
            <person name="Pitluck S."/>
            <person name="Kyrpides N."/>
            <person name="Mavromatis K."/>
            <person name="Ivanova N."/>
            <person name="Mikhailova N."/>
            <person name="Zeytun A."/>
            <person name="Detter J.C."/>
            <person name="Tapia R."/>
            <person name="Han C."/>
            <person name="Land M."/>
            <person name="Hauser L."/>
            <person name="Markowitz V."/>
            <person name="Cheng J.-F."/>
            <person name="Hugenholtz P."/>
            <person name="Woyke T."/>
            <person name="Wu D."/>
            <person name="Tindall B."/>
            <person name="Schuetze A."/>
            <person name="Brambilla E."/>
            <person name="Klenk H.-P."/>
            <person name="Eisen J.A."/>
        </authorList>
    </citation>
    <scope>NUCLEOTIDE SEQUENCE [LARGE SCALE GENOMIC DNA]</scope>
    <source>
        <strain evidence="2">DSM 16511 / JCM 12458 / E9I37-1</strain>
    </source>
</reference>
<dbReference type="HOGENOM" id="CLU_076318_2_1_7"/>
<sequence length="157" mass="17137">MAKPKVAISACLLGERCRYDGTDNRDPKLLGKLEGCELIPFCPEDHAFGTPRPTMDLVETEEGVKAISNLTGADLSPPVEQYARNFFDTHPDIDLFIGKDRSPSCGVCSARLYDRDKKLIDNRASGLMAAEAKRRGIDAWDAEDFLAANPAPPIVGD</sequence>
<protein>
    <submittedName>
        <fullName evidence="1">Uncharacterized protein</fullName>
    </submittedName>
</protein>
<accession>E6X0I8</accession>